<dbReference type="OrthoDB" id="2115465at2759"/>
<evidence type="ECO:0000313" key="10">
    <source>
        <dbReference type="Proteomes" id="UP001652622"/>
    </source>
</evidence>
<evidence type="ECO:0000256" key="7">
    <source>
        <dbReference type="SAM" id="MobiDB-lite"/>
    </source>
</evidence>
<dbReference type="InterPro" id="IPR033304">
    <property type="entry name" value="DLEC1"/>
</dbReference>
<dbReference type="Gene3D" id="2.60.40.10">
    <property type="entry name" value="Immunoglobulins"/>
    <property type="match status" value="8"/>
</dbReference>
<dbReference type="InParanoid" id="A0A6P9APF5"/>
<evidence type="ECO:0000256" key="1">
    <source>
        <dbReference type="ARBA" id="ARBA00004138"/>
    </source>
</evidence>
<sequence>MLPAEERGALRPKDSPGPEPSMYRHRPASELTQDVSHVLTKVFKSLYTSEVIAADMVDNMIKSRGGKNPHHEYFVEELRKLREEYNHRQMEAQMLEKHIIQARARAMAEEERILSLYQLEIPETYRRAAMPSVKSTFRWCVDGALLKKHHLICPDDYITDPVLLTHAPKDFSEPGYLKETDCKHYVPPDSEVLQFKENSRIKKLWASLPDVSLSSLTLDSSDADFSDRSVAWLYKKKAKALGKPVWMDEMSRADRQKDRLYLQRMKERHNFLKNPRFFPPNSLHGGKSLILPQKKAERIIGGRRKFVTESDSQSVPIFLSNPPAVVFTEYEVGQVYEMTIELQNMTSTSQSVRIIPPATSAFSVVMGKFPGEGGLVAPGMSCFYIIQFIPEYLAEYDDYLLVESQAAYPLLVPLQGRRPPPILTLPQILDCGACLVGGVKFVEFECKNEGLSVGKFCIMPKEMWPPPNFRSVATLGYVEQYPFGICPAVFELAPGQSIPIEVVFMPISAEILTVTYITVCDNCHINEITVTGRGELIALELLSVSGGESNPLPGELIDMTSQHLIRFKPLNPHSTAEKTLILRNITHVELPFFWQIVKPNLQSLTLEGKMDISNIKYNLDTETAFSVIPNSGTLQPHSDHPFTLCFSPQQLENYHSVLQIVLEDIPASHCLQNSECYESGERRKEDVIVIEIDTKGSTEAYQIMLEPTAIIIPGENYISVNIRRTFKMLNNSNSAVTFRWGKIFDCDIVEVEPSTGKLGAGGSHIFEFVITGGKPGHSCHKLECEITHSQESVFLYIEADFKGPLLSFDVTSIDMGLIKLGEKVTCALEIENLSQLPGKWKIQERPTCITERGEEVSAFKIQPSSGELCPLGKCRVSVLFTSYTCHHLQTALEMDVENGVGSHIPVSVEVQVPQVCLLPSHLHFELSIGIPAEATAHLFNQTLLPTPFKWGELLGGQASSCVLSISPDTGVLGPNEKKELRVVMTYNRKDKLKDLILCCSIEDMSEPLFLSISGEVKGLCVTYLIPFDSDEEQNVADSEDLKLNFGSEVALKSVIKRQLIITNHSESIALFTIEVDYFSSPPRPPEDQEGDMMVEKTRRVTRRFAKRKQSAFRAAMLSHGKGAAFHVHPSEGTLNAFQELTVEITAYNNMWGHYKDVLVCKLGELEPKLIPIEMSVKGCPIFLQMTGPSHPIAIPIIRFGAHISGGDTVSRYIRLNNPTPFDIRMDWESYNQDKDDDKLIDLLVFYGAPFPIKDADGNEINVLWESDTSSKNISFTSDSTWSPTRENPNLETLFEDDEGSSDDSLWEPLTLKPIVSVVLRPHEGVPSDYPFCITPKQIVIPAGGAAAIHISFTPLMLPEIIHKFECEGFALGFISLDNEVIRNVPGKVTREDGHSLAPLRLDLQAFVKPALLTVETDHEKGLVFHAAASSLIPVNKDVLTYSATTLNVKLTNNTETPLAFNLILSTPFSISSVDPAKSLKTSQSEREEGGAHLLLYTLENMLVKVSFLTTLELLTYQHLPEDLQPTGLQVIQEDSGEKILEFKQDLIVEYSNKATQVLPLTAYLTIPVLELACETINFKTCLVNQTRSEGALLMNRSGCRSYWAVFLPEDERHKDPEVFSISPISGILEARKGSTATKTQLVVRFTPRDNVDYETIVTVVGMLGEKPCLLFVQGKGSYDERYEDLLMGT</sequence>
<feature type="compositionally biased region" description="Basic and acidic residues" evidence="7">
    <location>
        <begin position="1"/>
        <end position="16"/>
    </location>
</feature>
<keyword evidence="5" id="KW-0966">Cell projection</keyword>
<organism evidence="10 11">
    <name type="scientific">Pantherophis guttatus</name>
    <name type="common">Corn snake</name>
    <name type="synonym">Elaphe guttata</name>
    <dbReference type="NCBI Taxonomy" id="94885"/>
    <lineage>
        <taxon>Eukaryota</taxon>
        <taxon>Metazoa</taxon>
        <taxon>Chordata</taxon>
        <taxon>Craniata</taxon>
        <taxon>Vertebrata</taxon>
        <taxon>Euteleostomi</taxon>
        <taxon>Lepidosauria</taxon>
        <taxon>Squamata</taxon>
        <taxon>Bifurcata</taxon>
        <taxon>Unidentata</taxon>
        <taxon>Episquamata</taxon>
        <taxon>Toxicofera</taxon>
        <taxon>Serpentes</taxon>
        <taxon>Colubroidea</taxon>
        <taxon>Colubridae</taxon>
        <taxon>Colubrinae</taxon>
        <taxon>Pantherophis</taxon>
    </lineage>
</organism>
<evidence type="ECO:0000256" key="4">
    <source>
        <dbReference type="ARBA" id="ARBA00023069"/>
    </source>
</evidence>
<dbReference type="PANTHER" id="PTHR46348">
    <property type="entry name" value="DELETED IN LUNG AND ESOPHAGEAL CANCER PROTEIN 1"/>
    <property type="match status" value="1"/>
</dbReference>
<protein>
    <submittedName>
        <fullName evidence="11">Deleted in lung and esophageal cancer protein 1 isoform X1</fullName>
    </submittedName>
</protein>
<evidence type="ECO:0000259" key="8">
    <source>
        <dbReference type="Pfam" id="PF22544"/>
    </source>
</evidence>
<evidence type="ECO:0000259" key="9">
    <source>
        <dbReference type="Pfam" id="PF23277"/>
    </source>
</evidence>
<dbReference type="OMA" id="LIKYTWE"/>
<evidence type="ECO:0000256" key="3">
    <source>
        <dbReference type="ARBA" id="ARBA00022490"/>
    </source>
</evidence>
<accession>A0A6P9APF5</accession>
<dbReference type="KEGG" id="pgut:117654753"/>
<dbReference type="InterPro" id="IPR059041">
    <property type="entry name" value="Ig_DLEC1_1"/>
</dbReference>
<proteinExistence type="predicted"/>
<evidence type="ECO:0000256" key="2">
    <source>
        <dbReference type="ARBA" id="ARBA00004496"/>
    </source>
</evidence>
<feature type="coiled-coil region" evidence="6">
    <location>
        <begin position="78"/>
        <end position="112"/>
    </location>
</feature>
<dbReference type="GO" id="GO:0005929">
    <property type="term" value="C:cilium"/>
    <property type="evidence" value="ECO:0007669"/>
    <property type="project" value="UniProtKB-SubCell"/>
</dbReference>
<feature type="domain" description="Deleted in lung and esophageal cancer protein 1 Ig-like" evidence="9">
    <location>
        <begin position="319"/>
        <end position="417"/>
    </location>
</feature>
<dbReference type="GO" id="GO:0005737">
    <property type="term" value="C:cytoplasm"/>
    <property type="evidence" value="ECO:0007669"/>
    <property type="project" value="UniProtKB-SubCell"/>
</dbReference>
<keyword evidence="6" id="KW-0175">Coiled coil</keyword>
<dbReference type="InterPro" id="IPR013783">
    <property type="entry name" value="Ig-like_fold"/>
</dbReference>
<dbReference type="Pfam" id="PF23316">
    <property type="entry name" value="Ig_DLEC1_6th"/>
    <property type="match status" value="1"/>
</dbReference>
<dbReference type="PANTHER" id="PTHR46348:SF1">
    <property type="entry name" value="DELETED IN LUNG AND ESOPHAGEAL CANCER PROTEIN 1"/>
    <property type="match status" value="1"/>
</dbReference>
<feature type="region of interest" description="Disordered" evidence="7">
    <location>
        <begin position="1"/>
        <end position="29"/>
    </location>
</feature>
<dbReference type="RefSeq" id="XP_034257521.1">
    <property type="nucleotide sequence ID" value="XM_034401630.2"/>
</dbReference>
<dbReference type="InterPro" id="IPR053879">
    <property type="entry name" value="HYDIN_VesB_CFA65-like_Ig"/>
</dbReference>
<evidence type="ECO:0000256" key="6">
    <source>
        <dbReference type="SAM" id="Coils"/>
    </source>
</evidence>
<dbReference type="GO" id="GO:0015631">
    <property type="term" value="F:tubulin binding"/>
    <property type="evidence" value="ECO:0007669"/>
    <property type="project" value="TreeGrafter"/>
</dbReference>
<dbReference type="Pfam" id="PF22544">
    <property type="entry name" value="HYDIN_VesB_CFA65-like_Ig"/>
    <property type="match status" value="1"/>
</dbReference>
<dbReference type="CTD" id="9940"/>
<reference evidence="11" key="1">
    <citation type="submission" date="2025-08" db="UniProtKB">
        <authorList>
            <consortium name="RefSeq"/>
        </authorList>
    </citation>
    <scope>IDENTIFICATION</scope>
    <source>
        <tissue evidence="11">Blood</tissue>
    </source>
</reference>
<dbReference type="GeneID" id="117654753"/>
<keyword evidence="10" id="KW-1185">Reference proteome</keyword>
<feature type="domain" description="HYDIN/VesB/CFA65-like Ig-like" evidence="8">
    <location>
        <begin position="804"/>
        <end position="906"/>
    </location>
</feature>
<keyword evidence="4" id="KW-0969">Cilium</keyword>
<dbReference type="GO" id="GO:0008285">
    <property type="term" value="P:negative regulation of cell population proliferation"/>
    <property type="evidence" value="ECO:0007669"/>
    <property type="project" value="InterPro"/>
</dbReference>
<name>A0A6P9APF5_PANGU</name>
<dbReference type="Pfam" id="PF23277">
    <property type="entry name" value="Ig_Dlec1_1"/>
    <property type="match status" value="1"/>
</dbReference>
<comment type="subcellular location">
    <subcellularLocation>
        <location evidence="1">Cell projection</location>
        <location evidence="1">Cilium</location>
    </subcellularLocation>
    <subcellularLocation>
        <location evidence="2">Cytoplasm</location>
    </subcellularLocation>
</comment>
<keyword evidence="3" id="KW-0963">Cytoplasm</keyword>
<dbReference type="Proteomes" id="UP001652622">
    <property type="component" value="Unplaced"/>
</dbReference>
<gene>
    <name evidence="11" type="primary">DLEC1</name>
</gene>
<evidence type="ECO:0000256" key="5">
    <source>
        <dbReference type="ARBA" id="ARBA00023273"/>
    </source>
</evidence>
<evidence type="ECO:0000313" key="11">
    <source>
        <dbReference type="RefSeq" id="XP_034257521.1"/>
    </source>
</evidence>